<dbReference type="GO" id="GO:0005737">
    <property type="term" value="C:cytoplasm"/>
    <property type="evidence" value="ECO:0007669"/>
    <property type="project" value="UniProtKB-SubCell"/>
</dbReference>
<reference evidence="8 9" key="1">
    <citation type="submission" date="2020-05" db="EMBL/GenBank/DDBJ databases">
        <title>Complete genome sequencing of Campylobacter and Arcobacter type strains.</title>
        <authorList>
            <person name="Miller W.G."/>
            <person name="Yee E."/>
        </authorList>
    </citation>
    <scope>NUCLEOTIDE SEQUENCE [LARGE SCALE GENOMIC DNA]</scope>
    <source>
        <strain evidence="8 9">LMG 25694</strain>
    </source>
</reference>
<keyword evidence="6" id="KW-0479">Metal-binding</keyword>
<keyword evidence="5 6" id="KW-0067">ATP-binding</keyword>
<accession>A0AAE7BF71</accession>
<feature type="binding site" evidence="6">
    <location>
        <begin position="329"/>
        <end position="333"/>
    </location>
    <ligand>
        <name>ATP</name>
        <dbReference type="ChEBI" id="CHEBI:30616"/>
    </ligand>
</feature>
<dbReference type="Gene3D" id="3.30.420.40">
    <property type="match status" value="2"/>
</dbReference>
<feature type="binding site" evidence="6">
    <location>
        <begin position="206"/>
        <end position="210"/>
    </location>
    <ligand>
        <name>ATP</name>
        <dbReference type="ChEBI" id="CHEBI:30616"/>
    </ligand>
</feature>
<dbReference type="PIRSF" id="PIRSF000722">
    <property type="entry name" value="Acetate_prop_kin"/>
    <property type="match status" value="1"/>
</dbReference>
<dbReference type="PANTHER" id="PTHR21060:SF15">
    <property type="entry name" value="ACETATE KINASE-RELATED"/>
    <property type="match status" value="1"/>
</dbReference>
<feature type="site" description="Transition state stabilizer" evidence="6">
    <location>
        <position position="179"/>
    </location>
</feature>
<dbReference type="Pfam" id="PF00871">
    <property type="entry name" value="Acetate_kinase"/>
    <property type="match status" value="1"/>
</dbReference>
<dbReference type="RefSeq" id="WP_014473345.1">
    <property type="nucleotide sequence ID" value="NZ_CP053835.1"/>
</dbReference>
<feature type="binding site" evidence="6">
    <location>
        <begin position="281"/>
        <end position="283"/>
    </location>
    <ligand>
        <name>ATP</name>
        <dbReference type="ChEBI" id="CHEBI:30616"/>
    </ligand>
</feature>
<comment type="similarity">
    <text evidence="1 6 7">Belongs to the acetokinase family.</text>
</comment>
<evidence type="ECO:0000256" key="7">
    <source>
        <dbReference type="RuleBase" id="RU003835"/>
    </source>
</evidence>
<evidence type="ECO:0000256" key="2">
    <source>
        <dbReference type="ARBA" id="ARBA00022679"/>
    </source>
</evidence>
<dbReference type="HAMAP" id="MF_00020">
    <property type="entry name" value="Acetate_kinase"/>
    <property type="match status" value="1"/>
</dbReference>
<dbReference type="GO" id="GO:0005524">
    <property type="term" value="F:ATP binding"/>
    <property type="evidence" value="ECO:0007669"/>
    <property type="project" value="UniProtKB-KW"/>
</dbReference>
<feature type="binding site" evidence="6">
    <location>
        <position position="383"/>
    </location>
    <ligand>
        <name>Mg(2+)</name>
        <dbReference type="ChEBI" id="CHEBI:18420"/>
    </ligand>
</feature>
<evidence type="ECO:0000256" key="4">
    <source>
        <dbReference type="ARBA" id="ARBA00022777"/>
    </source>
</evidence>
<keyword evidence="6" id="KW-0460">Magnesium</keyword>
<keyword evidence="9" id="KW-1185">Reference proteome</keyword>
<dbReference type="GO" id="GO:0006083">
    <property type="term" value="P:acetate metabolic process"/>
    <property type="evidence" value="ECO:0007669"/>
    <property type="project" value="TreeGrafter"/>
</dbReference>
<keyword evidence="4 6" id="KW-0418">Kinase</keyword>
<keyword evidence="6" id="KW-0963">Cytoplasm</keyword>
<dbReference type="CDD" id="cd24010">
    <property type="entry name" value="ASKHA_NBD_AcK_PK"/>
    <property type="match status" value="1"/>
</dbReference>
<dbReference type="InterPro" id="IPR004372">
    <property type="entry name" value="Ac/propionate_kinase"/>
</dbReference>
<dbReference type="EC" id="2.7.2.1" evidence="6"/>
<comment type="subcellular location">
    <subcellularLocation>
        <location evidence="6">Cytoplasm</location>
    </subcellularLocation>
</comment>
<dbReference type="InterPro" id="IPR043129">
    <property type="entry name" value="ATPase_NBD"/>
</dbReference>
<dbReference type="InterPro" id="IPR000890">
    <property type="entry name" value="Aliphatic_acid_kin_short-chain"/>
</dbReference>
<evidence type="ECO:0000256" key="3">
    <source>
        <dbReference type="ARBA" id="ARBA00022741"/>
    </source>
</evidence>
<comment type="cofactor">
    <cofactor evidence="6">
        <name>Mg(2+)</name>
        <dbReference type="ChEBI" id="CHEBI:18420"/>
    </cofactor>
    <cofactor evidence="6">
        <name>Mn(2+)</name>
        <dbReference type="ChEBI" id="CHEBI:29035"/>
    </cofactor>
    <text evidence="6">Mg(2+). Can also accept Mn(2+).</text>
</comment>
<evidence type="ECO:0000256" key="5">
    <source>
        <dbReference type="ARBA" id="ARBA00022840"/>
    </source>
</evidence>
<comment type="subunit">
    <text evidence="6">Homodimer.</text>
</comment>
<proteinExistence type="inferred from homology"/>
<dbReference type="PANTHER" id="PTHR21060">
    <property type="entry name" value="ACETATE KINASE"/>
    <property type="match status" value="1"/>
</dbReference>
<comment type="catalytic activity">
    <reaction evidence="6">
        <text>acetate + ATP = acetyl phosphate + ADP</text>
        <dbReference type="Rhea" id="RHEA:11352"/>
        <dbReference type="ChEBI" id="CHEBI:22191"/>
        <dbReference type="ChEBI" id="CHEBI:30089"/>
        <dbReference type="ChEBI" id="CHEBI:30616"/>
        <dbReference type="ChEBI" id="CHEBI:456216"/>
        <dbReference type="EC" id="2.7.2.1"/>
    </reaction>
</comment>
<feature type="binding site" evidence="6">
    <location>
        <position position="7"/>
    </location>
    <ligand>
        <name>Mg(2+)</name>
        <dbReference type="ChEBI" id="CHEBI:18420"/>
    </ligand>
</feature>
<organism evidence="8 9">
    <name type="scientific">Arcobacter defluvii</name>
    <dbReference type="NCBI Taxonomy" id="873191"/>
    <lineage>
        <taxon>Bacteria</taxon>
        <taxon>Pseudomonadati</taxon>
        <taxon>Campylobacterota</taxon>
        <taxon>Epsilonproteobacteria</taxon>
        <taxon>Campylobacterales</taxon>
        <taxon>Arcobacteraceae</taxon>
        <taxon>Arcobacter</taxon>
    </lineage>
</organism>
<evidence type="ECO:0000256" key="6">
    <source>
        <dbReference type="HAMAP-Rule" id="MF_00020"/>
    </source>
</evidence>
<protein>
    <recommendedName>
        <fullName evidence="6">Acetate kinase</fullName>
        <ecNumber evidence="6">2.7.2.1</ecNumber>
    </recommendedName>
    <alternativeName>
        <fullName evidence="6">Acetokinase</fullName>
    </alternativeName>
</protein>
<dbReference type="AlphaFoldDB" id="A0AAE7BF71"/>
<keyword evidence="3 6" id="KW-0547">Nucleotide-binding</keyword>
<dbReference type="KEGG" id="adz:ADFLV_0637"/>
<dbReference type="GO" id="GO:0008776">
    <property type="term" value="F:acetate kinase activity"/>
    <property type="evidence" value="ECO:0007669"/>
    <property type="project" value="UniProtKB-UniRule"/>
</dbReference>
<dbReference type="PRINTS" id="PR00471">
    <property type="entry name" value="ACETATEKNASE"/>
</dbReference>
<comment type="function">
    <text evidence="6">Catalyzes the formation of acetyl phosphate from acetate and ATP. Can also catalyze the reverse reaction.</text>
</comment>
<dbReference type="InterPro" id="IPR023865">
    <property type="entry name" value="Aliphatic_acid_kinase_CS"/>
</dbReference>
<dbReference type="NCBIfam" id="TIGR00016">
    <property type="entry name" value="ackA"/>
    <property type="match status" value="1"/>
</dbReference>
<keyword evidence="2 6" id="KW-0808">Transferase</keyword>
<dbReference type="GO" id="GO:0006085">
    <property type="term" value="P:acetyl-CoA biosynthetic process"/>
    <property type="evidence" value="ECO:0007669"/>
    <property type="project" value="UniProtKB-UniRule"/>
</dbReference>
<dbReference type="PROSITE" id="PS01076">
    <property type="entry name" value="ACETATE_KINASE_2"/>
    <property type="match status" value="1"/>
</dbReference>
<name>A0AAE7BF71_9BACT</name>
<feature type="binding site" evidence="6">
    <location>
        <position position="14"/>
    </location>
    <ligand>
        <name>ATP</name>
        <dbReference type="ChEBI" id="CHEBI:30616"/>
    </ligand>
</feature>
<evidence type="ECO:0000313" key="9">
    <source>
        <dbReference type="Proteomes" id="UP000503313"/>
    </source>
</evidence>
<evidence type="ECO:0000313" key="8">
    <source>
        <dbReference type="EMBL" id="QKF76694.1"/>
    </source>
</evidence>
<dbReference type="Proteomes" id="UP000503313">
    <property type="component" value="Chromosome"/>
</dbReference>
<sequence>MLVFILNAGSSSLKYQLMNPVSKEVLAVGLCERIGIDGVLKHEFGEGQKLTLEVPMPTHKEAIELVLKTLVESEGKVINSIDDIDAIGHRAVHGGEEFASSVMVTPRVVETMKKLIPLAPLHNPANIMGMEICQELMPGKPNVAVFDTAFHQTMPDYAYMYALPYEQYTKHGIRKYGFHGTSHYYVSNEARGMLDKKRNTRIIVCHLGNGSSVSAVLNGKCIDTSMGLTPVQGLMMGTRAGDVGAGAISYMMKQEGLDIDQIIDIMNKKSGILGISGKSSDLREVLQGMQDGDDRCRLAVEMVAYNIKKYVGSYVAALDGIDALCFTGGIGENSSLIREIVCAGLDGMGLILDPTKNNKRSSKARDIATNSSAARIFVIPTNEEFVIANDTYRIVSGLEIEK</sequence>
<evidence type="ECO:0000256" key="1">
    <source>
        <dbReference type="ARBA" id="ARBA00008748"/>
    </source>
</evidence>
<gene>
    <name evidence="8" type="primary">ackA1</name>
    <name evidence="6" type="synonym">ackA</name>
    <name evidence="8" type="ORF">ADFLV_0637</name>
</gene>
<feature type="site" description="Transition state stabilizer" evidence="6">
    <location>
        <position position="239"/>
    </location>
</feature>
<comment type="pathway">
    <text evidence="6">Metabolic intermediate biosynthesis; acetyl-CoA biosynthesis; acetyl-CoA from acetate: step 1/2.</text>
</comment>
<feature type="binding site" evidence="6">
    <location>
        <position position="90"/>
    </location>
    <ligand>
        <name>substrate</name>
    </ligand>
</feature>
<feature type="active site" description="Proton donor/acceptor" evidence="6">
    <location>
        <position position="147"/>
    </location>
</feature>
<dbReference type="EMBL" id="CP053835">
    <property type="protein sequence ID" value="QKF76694.1"/>
    <property type="molecule type" value="Genomic_DNA"/>
</dbReference>
<dbReference type="SUPFAM" id="SSF53067">
    <property type="entry name" value="Actin-like ATPase domain"/>
    <property type="match status" value="2"/>
</dbReference>
<dbReference type="GO" id="GO:0000287">
    <property type="term" value="F:magnesium ion binding"/>
    <property type="evidence" value="ECO:0007669"/>
    <property type="project" value="UniProtKB-UniRule"/>
</dbReference>